<dbReference type="PANTHER" id="PTHR10625:SF17">
    <property type="entry name" value="HISTONE DEACETYLASE 8"/>
    <property type="match status" value="1"/>
</dbReference>
<evidence type="ECO:0000313" key="8">
    <source>
        <dbReference type="Proteomes" id="UP000199542"/>
    </source>
</evidence>
<dbReference type="InterPro" id="IPR023801">
    <property type="entry name" value="His_deacetylse_dom"/>
</dbReference>
<dbReference type="PRINTS" id="PR01270">
    <property type="entry name" value="HDASUPER"/>
</dbReference>
<dbReference type="SUPFAM" id="SSF52768">
    <property type="entry name" value="Arginase/deacetylase"/>
    <property type="match status" value="1"/>
</dbReference>
<reference evidence="7 8" key="1">
    <citation type="submission" date="2016-10" db="EMBL/GenBank/DDBJ databases">
        <authorList>
            <person name="de Groot N.N."/>
        </authorList>
    </citation>
    <scope>NUCLEOTIDE SEQUENCE [LARGE SCALE GENOMIC DNA]</scope>
    <source>
        <strain evidence="7 8">CGMCC 1.3401</strain>
    </source>
</reference>
<name>A0A1G4Q2G6_9HYPH</name>
<organism evidence="7 8">
    <name type="scientific">Rhizobium mongolense subsp. loessense</name>
    <dbReference type="NCBI Taxonomy" id="158890"/>
    <lineage>
        <taxon>Bacteria</taxon>
        <taxon>Pseudomonadati</taxon>
        <taxon>Pseudomonadota</taxon>
        <taxon>Alphaproteobacteria</taxon>
        <taxon>Hyphomicrobiales</taxon>
        <taxon>Rhizobiaceae</taxon>
        <taxon>Rhizobium/Agrobacterium group</taxon>
        <taxon>Rhizobium</taxon>
    </lineage>
</organism>
<dbReference type="Proteomes" id="UP000199542">
    <property type="component" value="Unassembled WGS sequence"/>
</dbReference>
<dbReference type="InterPro" id="IPR023696">
    <property type="entry name" value="Ureohydrolase_dom_sf"/>
</dbReference>
<dbReference type="GO" id="GO:0004407">
    <property type="term" value="F:histone deacetylase activity"/>
    <property type="evidence" value="ECO:0007669"/>
    <property type="project" value="TreeGrafter"/>
</dbReference>
<dbReference type="PANTHER" id="PTHR10625">
    <property type="entry name" value="HISTONE DEACETYLASE HDAC1-RELATED"/>
    <property type="match status" value="1"/>
</dbReference>
<evidence type="ECO:0000256" key="1">
    <source>
        <dbReference type="ARBA" id="ARBA00001947"/>
    </source>
</evidence>
<proteinExistence type="inferred from homology"/>
<evidence type="ECO:0000256" key="2">
    <source>
        <dbReference type="ARBA" id="ARBA00005947"/>
    </source>
</evidence>
<dbReference type="GO" id="GO:0040029">
    <property type="term" value="P:epigenetic regulation of gene expression"/>
    <property type="evidence" value="ECO:0007669"/>
    <property type="project" value="TreeGrafter"/>
</dbReference>
<gene>
    <name evidence="7" type="ORF">SAMN02927900_01264</name>
</gene>
<dbReference type="Pfam" id="PF00850">
    <property type="entry name" value="Hist_deacetyl"/>
    <property type="match status" value="1"/>
</dbReference>
<sequence length="341" mass="36710">MRVVYSEDHKLRDAKTELHGGLLVTPFEGPFRAEWILEAVKGAGFSDVVAPERHGLETALKVHDAGYLDFLSKAWTLWQASGAAGEAIPTSLPVRRATQRVPNDIDGMLGYYANATETSITNGTYEAAVASMQCAITGADWLDAGNRFAFSLCRPPGHHAGVDLFGGYCFINNAAVAAQRLLDMGAKKVAILDVDFHHGNGTQDITYRRGDIFFASLHGEPANAFPYFWGYADETGEGDGENCNANYPLPRGTAWAAWSEAVADSLARIKTFGAEAIVVSLGVDTFERDPISFFKLTSDDFTRMGALIAKVGLPVLTCMEGGYGVTEIGLNVANMLKGLEA</sequence>
<dbReference type="InterPro" id="IPR000286">
    <property type="entry name" value="HDACs"/>
</dbReference>
<feature type="domain" description="Histone deacetylase" evidence="6">
    <location>
        <begin position="29"/>
        <end position="338"/>
    </location>
</feature>
<dbReference type="CDD" id="cd10001">
    <property type="entry name" value="HDAC_classII_APAH"/>
    <property type="match status" value="1"/>
</dbReference>
<dbReference type="InterPro" id="IPR037138">
    <property type="entry name" value="His_deacetylse_dom_sf"/>
</dbReference>
<evidence type="ECO:0000256" key="5">
    <source>
        <dbReference type="ARBA" id="ARBA00022833"/>
    </source>
</evidence>
<evidence type="ECO:0000259" key="6">
    <source>
        <dbReference type="Pfam" id="PF00850"/>
    </source>
</evidence>
<dbReference type="GO" id="GO:0046872">
    <property type="term" value="F:metal ion binding"/>
    <property type="evidence" value="ECO:0007669"/>
    <property type="project" value="UniProtKB-KW"/>
</dbReference>
<evidence type="ECO:0000256" key="4">
    <source>
        <dbReference type="ARBA" id="ARBA00022801"/>
    </source>
</evidence>
<evidence type="ECO:0000256" key="3">
    <source>
        <dbReference type="ARBA" id="ARBA00022723"/>
    </source>
</evidence>
<keyword evidence="3" id="KW-0479">Metal-binding</keyword>
<dbReference type="AlphaFoldDB" id="A0A1G4Q2G6"/>
<accession>A0A1G4Q2G6</accession>
<protein>
    <submittedName>
        <fullName evidence="7">Acetoin utilization deacetylase AcuC</fullName>
    </submittedName>
</protein>
<comment type="similarity">
    <text evidence="2">Belongs to the histone deacetylase family.</text>
</comment>
<dbReference type="Gene3D" id="3.40.800.20">
    <property type="entry name" value="Histone deacetylase domain"/>
    <property type="match status" value="1"/>
</dbReference>
<keyword evidence="4" id="KW-0378">Hydrolase</keyword>
<comment type="cofactor">
    <cofactor evidence="1">
        <name>Zn(2+)</name>
        <dbReference type="ChEBI" id="CHEBI:29105"/>
    </cofactor>
</comment>
<dbReference type="RefSeq" id="WP_092583975.1">
    <property type="nucleotide sequence ID" value="NZ_FMTM01000001.1"/>
</dbReference>
<dbReference type="EMBL" id="FMTM01000001">
    <property type="protein sequence ID" value="SCW38783.1"/>
    <property type="molecule type" value="Genomic_DNA"/>
</dbReference>
<keyword evidence="5" id="KW-0862">Zinc</keyword>
<evidence type="ECO:0000313" key="7">
    <source>
        <dbReference type="EMBL" id="SCW38783.1"/>
    </source>
</evidence>
<dbReference type="GO" id="GO:0016787">
    <property type="term" value="F:hydrolase activity"/>
    <property type="evidence" value="ECO:0007669"/>
    <property type="project" value="UniProtKB-KW"/>
</dbReference>